<evidence type="ECO:0000313" key="2">
    <source>
        <dbReference type="EMBL" id="QBH12581.1"/>
    </source>
</evidence>
<dbReference type="InterPro" id="IPR007272">
    <property type="entry name" value="Sulf_transp_TsuA/YedE"/>
</dbReference>
<dbReference type="Pfam" id="PF04143">
    <property type="entry name" value="Sulf_transp"/>
    <property type="match status" value="1"/>
</dbReference>
<accession>A0A328FK60</accession>
<feature type="transmembrane region" description="Helical" evidence="1">
    <location>
        <begin position="155"/>
        <end position="180"/>
    </location>
</feature>
<keyword evidence="5" id="KW-1185">Reference proteome</keyword>
<feature type="transmembrane region" description="Helical" evidence="1">
    <location>
        <begin position="109"/>
        <end position="130"/>
    </location>
</feature>
<keyword evidence="1" id="KW-1133">Transmembrane helix</keyword>
<keyword evidence="1" id="KW-0812">Transmembrane</keyword>
<feature type="transmembrane region" description="Helical" evidence="1">
    <location>
        <begin position="75"/>
        <end position="103"/>
    </location>
</feature>
<protein>
    <submittedName>
        <fullName evidence="3">Uncharacterized protein</fullName>
    </submittedName>
</protein>
<dbReference type="AlphaFoldDB" id="A0A328FK60"/>
<proteinExistence type="predicted"/>
<evidence type="ECO:0000313" key="3">
    <source>
        <dbReference type="EMBL" id="RAM03315.1"/>
    </source>
</evidence>
<organism evidence="3 4">
    <name type="scientific">Desulfobacter hydrogenophilus</name>
    <dbReference type="NCBI Taxonomy" id="2291"/>
    <lineage>
        <taxon>Bacteria</taxon>
        <taxon>Pseudomonadati</taxon>
        <taxon>Thermodesulfobacteriota</taxon>
        <taxon>Desulfobacteria</taxon>
        <taxon>Desulfobacterales</taxon>
        <taxon>Desulfobacteraceae</taxon>
        <taxon>Desulfobacter</taxon>
    </lineage>
</organism>
<evidence type="ECO:0000256" key="1">
    <source>
        <dbReference type="SAM" id="Phobius"/>
    </source>
</evidence>
<evidence type="ECO:0000313" key="5">
    <source>
        <dbReference type="Proteomes" id="UP000293902"/>
    </source>
</evidence>
<dbReference type="OrthoDB" id="9790409at2"/>
<evidence type="ECO:0000313" key="4">
    <source>
        <dbReference type="Proteomes" id="UP000248798"/>
    </source>
</evidence>
<name>A0A328FK60_9BACT</name>
<reference evidence="3 4" key="1">
    <citation type="submission" date="2018-06" db="EMBL/GenBank/DDBJ databases">
        <title>Complete Genome Sequence of Desulfobacter hydrogenophilus (DSM3380).</title>
        <authorList>
            <person name="Marietou A."/>
            <person name="Schreiber L."/>
            <person name="Marshall I."/>
            <person name="Jorgensen B."/>
        </authorList>
    </citation>
    <scope>NUCLEOTIDE SEQUENCE [LARGE SCALE GENOMIC DNA]</scope>
    <source>
        <strain evidence="3 4">DSM 3380</strain>
    </source>
</reference>
<dbReference type="Proteomes" id="UP000248798">
    <property type="component" value="Unassembled WGS sequence"/>
</dbReference>
<dbReference type="EMBL" id="CP036313">
    <property type="protein sequence ID" value="QBH12581.1"/>
    <property type="molecule type" value="Genomic_DNA"/>
</dbReference>
<dbReference type="RefSeq" id="WP_111954082.1">
    <property type="nucleotide sequence ID" value="NZ_CP036313.1"/>
</dbReference>
<sequence>MTIFLAIILGIFFGFALQRVGATNPANIINMLRLTDLHLMKAIFFAIGLSSTLLFVLMSIGVIDPGHLSVKSSYVGVIVGGAIMGVGFAVAGYCPGTGLTALADGRKDALFFVCGGLLGALIYTLVYGSIKNTWLFNNIAGGKVMLATGSDTFQALLPAIPGTLLAVGIGIAFMIIAWILPKKV</sequence>
<dbReference type="Proteomes" id="UP000293902">
    <property type="component" value="Chromosome"/>
</dbReference>
<feature type="transmembrane region" description="Helical" evidence="1">
    <location>
        <begin position="42"/>
        <end position="63"/>
    </location>
</feature>
<dbReference type="EMBL" id="QLNI01000006">
    <property type="protein sequence ID" value="RAM03315.1"/>
    <property type="molecule type" value="Genomic_DNA"/>
</dbReference>
<keyword evidence="1" id="KW-0472">Membrane</keyword>
<reference evidence="2 5" key="2">
    <citation type="submission" date="2019-02" db="EMBL/GenBank/DDBJ databases">
        <title>Complete genome sequence of Desulfobacter hydrogenophilus AcRS1.</title>
        <authorList>
            <person name="Marietou A."/>
            <person name="Lund M.B."/>
            <person name="Marshall I.P.G."/>
            <person name="Schreiber L."/>
            <person name="Jorgensen B."/>
        </authorList>
    </citation>
    <scope>NUCLEOTIDE SEQUENCE [LARGE SCALE GENOMIC DNA]</scope>
    <source>
        <strain evidence="2 5">AcRS1</strain>
    </source>
</reference>
<gene>
    <name evidence="3" type="ORF">DO021_04335</name>
    <name evidence="2" type="ORF">EYB58_06415</name>
</gene>